<evidence type="ECO:0000313" key="1">
    <source>
        <dbReference type="EMBL" id="KAK1147953.1"/>
    </source>
</evidence>
<sequence>MRESASLGISKQEVIHHPRLPAPRVTAAGSLGMAIETTTRLRNQIDVIGGVTNLPLAEDGRLDRREGSTPTTAQLSSLYRWPDSSTPTTIEGSQIPIPGQRGARAGTLLLPPYRSKELNCENRDDRSVLGKTHGPRTVVGDGMDRSGRHHSSSPFPGHIRRVGVPWAAM</sequence>
<dbReference type="EMBL" id="JAOPJF010000010">
    <property type="protein sequence ID" value="KAK1147953.1"/>
    <property type="molecule type" value="Genomic_DNA"/>
</dbReference>
<dbReference type="Proteomes" id="UP001177260">
    <property type="component" value="Unassembled WGS sequence"/>
</dbReference>
<gene>
    <name evidence="1" type="ORF">N8T08_000469</name>
</gene>
<name>A0ACC3BBA5_9EURO</name>
<keyword evidence="2" id="KW-1185">Reference proteome</keyword>
<reference evidence="1 2" key="1">
    <citation type="journal article" date="2023" name="ACS Omega">
        <title>Identification of the Neoaspergillic Acid Biosynthesis Gene Cluster by Establishing an In Vitro CRISPR-Ribonucleoprotein Genetic System in Aspergillus melleus.</title>
        <authorList>
            <person name="Yuan B."/>
            <person name="Grau M.F."/>
            <person name="Murata R.M."/>
            <person name="Torok T."/>
            <person name="Venkateswaran K."/>
            <person name="Stajich J.E."/>
            <person name="Wang C.C.C."/>
        </authorList>
    </citation>
    <scope>NUCLEOTIDE SEQUENCE [LARGE SCALE GENOMIC DNA]</scope>
    <source>
        <strain evidence="1 2">IMV 1140</strain>
    </source>
</reference>
<accession>A0ACC3BBA5</accession>
<evidence type="ECO:0000313" key="2">
    <source>
        <dbReference type="Proteomes" id="UP001177260"/>
    </source>
</evidence>
<comment type="caution">
    <text evidence="1">The sequence shown here is derived from an EMBL/GenBank/DDBJ whole genome shotgun (WGS) entry which is preliminary data.</text>
</comment>
<organism evidence="1 2">
    <name type="scientific">Aspergillus melleus</name>
    <dbReference type="NCBI Taxonomy" id="138277"/>
    <lineage>
        <taxon>Eukaryota</taxon>
        <taxon>Fungi</taxon>
        <taxon>Dikarya</taxon>
        <taxon>Ascomycota</taxon>
        <taxon>Pezizomycotina</taxon>
        <taxon>Eurotiomycetes</taxon>
        <taxon>Eurotiomycetidae</taxon>
        <taxon>Eurotiales</taxon>
        <taxon>Aspergillaceae</taxon>
        <taxon>Aspergillus</taxon>
        <taxon>Aspergillus subgen. Circumdati</taxon>
    </lineage>
</organism>
<proteinExistence type="predicted"/>
<protein>
    <submittedName>
        <fullName evidence="1">Uncharacterized protein</fullName>
    </submittedName>
</protein>